<proteinExistence type="predicted"/>
<dbReference type="EMBL" id="CAKXAJ010005123">
    <property type="protein sequence ID" value="CAH2209031.1"/>
    <property type="molecule type" value="Genomic_DNA"/>
</dbReference>
<protein>
    <submittedName>
        <fullName evidence="1">Jg21960 protein</fullName>
    </submittedName>
</protein>
<dbReference type="OrthoDB" id="7434607at2759"/>
<dbReference type="Proteomes" id="UP000838756">
    <property type="component" value="Unassembled WGS sequence"/>
</dbReference>
<keyword evidence="2" id="KW-1185">Reference proteome</keyword>
<feature type="non-terminal residue" evidence="1">
    <location>
        <position position="1"/>
    </location>
</feature>
<gene>
    <name evidence="1" type="primary">jg21960</name>
    <name evidence="1" type="ORF">PAEG_LOCUS1456</name>
</gene>
<evidence type="ECO:0000313" key="2">
    <source>
        <dbReference type="Proteomes" id="UP000838756"/>
    </source>
</evidence>
<evidence type="ECO:0000313" key="1">
    <source>
        <dbReference type="EMBL" id="CAH2209031.1"/>
    </source>
</evidence>
<reference evidence="1" key="1">
    <citation type="submission" date="2022-03" db="EMBL/GenBank/DDBJ databases">
        <authorList>
            <person name="Lindestad O."/>
        </authorList>
    </citation>
    <scope>NUCLEOTIDE SEQUENCE</scope>
</reference>
<accession>A0A8S4QFX8</accession>
<organism evidence="1 2">
    <name type="scientific">Pararge aegeria aegeria</name>
    <dbReference type="NCBI Taxonomy" id="348720"/>
    <lineage>
        <taxon>Eukaryota</taxon>
        <taxon>Metazoa</taxon>
        <taxon>Ecdysozoa</taxon>
        <taxon>Arthropoda</taxon>
        <taxon>Hexapoda</taxon>
        <taxon>Insecta</taxon>
        <taxon>Pterygota</taxon>
        <taxon>Neoptera</taxon>
        <taxon>Endopterygota</taxon>
        <taxon>Lepidoptera</taxon>
        <taxon>Glossata</taxon>
        <taxon>Ditrysia</taxon>
        <taxon>Papilionoidea</taxon>
        <taxon>Nymphalidae</taxon>
        <taxon>Satyrinae</taxon>
        <taxon>Satyrini</taxon>
        <taxon>Parargina</taxon>
        <taxon>Pararge</taxon>
    </lineage>
</organism>
<name>A0A8S4QFX8_9NEOP</name>
<comment type="caution">
    <text evidence="1">The sequence shown here is derived from an EMBL/GenBank/DDBJ whole genome shotgun (WGS) entry which is preliminary data.</text>
</comment>
<dbReference type="AlphaFoldDB" id="A0A8S4QFX8"/>
<sequence>PNIACVAGVLCALQQGSTLRAVCERHAAAGTLFDVRRLVVFAQIHGLVKCLRR</sequence>